<evidence type="ECO:0008006" key="9">
    <source>
        <dbReference type="Google" id="ProtNLM"/>
    </source>
</evidence>
<evidence type="ECO:0000313" key="7">
    <source>
        <dbReference type="EMBL" id="KAL3266023.1"/>
    </source>
</evidence>
<dbReference type="EMBL" id="JABFTP020000001">
    <property type="protein sequence ID" value="KAL3266023.1"/>
    <property type="molecule type" value="Genomic_DNA"/>
</dbReference>
<dbReference type="SUPFAM" id="SSF53448">
    <property type="entry name" value="Nucleotide-diphospho-sugar transferases"/>
    <property type="match status" value="1"/>
</dbReference>
<dbReference type="InterPro" id="IPR051292">
    <property type="entry name" value="Xyl/GlcA_transferase"/>
</dbReference>
<dbReference type="Gene3D" id="3.90.550.10">
    <property type="entry name" value="Spore Coat Polysaccharide Biosynthesis Protein SpsA, Chain A"/>
    <property type="match status" value="1"/>
</dbReference>
<gene>
    <name evidence="7" type="ORF">HHI36_010212</name>
</gene>
<dbReference type="PANTHER" id="PTHR12270">
    <property type="entry name" value="GLYCOSYLTRANSFERASE-RELATED"/>
    <property type="match status" value="1"/>
</dbReference>
<evidence type="ECO:0000256" key="2">
    <source>
        <dbReference type="ARBA" id="ARBA00022692"/>
    </source>
</evidence>
<comment type="caution">
    <text evidence="7">The sequence shown here is derived from an EMBL/GenBank/DDBJ whole genome shotgun (WGS) entry which is preliminary data.</text>
</comment>
<dbReference type="Proteomes" id="UP001516400">
    <property type="component" value="Unassembled WGS sequence"/>
</dbReference>
<evidence type="ECO:0000256" key="6">
    <source>
        <dbReference type="ARBA" id="ARBA00023180"/>
    </source>
</evidence>
<dbReference type="GO" id="GO:0016020">
    <property type="term" value="C:membrane"/>
    <property type="evidence" value="ECO:0007669"/>
    <property type="project" value="UniProtKB-SubCell"/>
</dbReference>
<evidence type="ECO:0000256" key="3">
    <source>
        <dbReference type="ARBA" id="ARBA00022968"/>
    </source>
</evidence>
<keyword evidence="8" id="KW-1185">Reference proteome</keyword>
<dbReference type="AlphaFoldDB" id="A0ABD2MI34"/>
<organism evidence="7 8">
    <name type="scientific">Cryptolaemus montrouzieri</name>
    <dbReference type="NCBI Taxonomy" id="559131"/>
    <lineage>
        <taxon>Eukaryota</taxon>
        <taxon>Metazoa</taxon>
        <taxon>Ecdysozoa</taxon>
        <taxon>Arthropoda</taxon>
        <taxon>Hexapoda</taxon>
        <taxon>Insecta</taxon>
        <taxon>Pterygota</taxon>
        <taxon>Neoptera</taxon>
        <taxon>Endopterygota</taxon>
        <taxon>Coleoptera</taxon>
        <taxon>Polyphaga</taxon>
        <taxon>Cucujiformia</taxon>
        <taxon>Coccinelloidea</taxon>
        <taxon>Coccinellidae</taxon>
        <taxon>Scymninae</taxon>
        <taxon>Scymnini</taxon>
        <taxon>Cryptolaemus</taxon>
    </lineage>
</organism>
<keyword evidence="4" id="KW-1133">Transmembrane helix</keyword>
<evidence type="ECO:0000256" key="4">
    <source>
        <dbReference type="ARBA" id="ARBA00022989"/>
    </source>
</evidence>
<protein>
    <recommendedName>
        <fullName evidence="9">Glycosyltransferase-like protein LARGE2</fullName>
    </recommendedName>
</protein>
<dbReference type="InterPro" id="IPR029044">
    <property type="entry name" value="Nucleotide-diphossugar_trans"/>
</dbReference>
<evidence type="ECO:0000313" key="8">
    <source>
        <dbReference type="Proteomes" id="UP001516400"/>
    </source>
</evidence>
<evidence type="ECO:0000256" key="1">
    <source>
        <dbReference type="ARBA" id="ARBA00004606"/>
    </source>
</evidence>
<evidence type="ECO:0000256" key="5">
    <source>
        <dbReference type="ARBA" id="ARBA00023136"/>
    </source>
</evidence>
<keyword evidence="6" id="KW-0325">Glycoprotein</keyword>
<dbReference type="FunFam" id="3.90.550.10:FF:000229">
    <property type="entry name" value="Glycosyltransferase-like protein LARGE"/>
    <property type="match status" value="1"/>
</dbReference>
<keyword evidence="5" id="KW-0472">Membrane</keyword>
<reference evidence="7 8" key="1">
    <citation type="journal article" date="2021" name="BMC Biol.">
        <title>Horizontally acquired antibacterial genes associated with adaptive radiation of ladybird beetles.</title>
        <authorList>
            <person name="Li H.S."/>
            <person name="Tang X.F."/>
            <person name="Huang Y.H."/>
            <person name="Xu Z.Y."/>
            <person name="Chen M.L."/>
            <person name="Du X.Y."/>
            <person name="Qiu B.Y."/>
            <person name="Chen P.T."/>
            <person name="Zhang W."/>
            <person name="Slipinski A."/>
            <person name="Escalona H.E."/>
            <person name="Waterhouse R.M."/>
            <person name="Zwick A."/>
            <person name="Pang H."/>
        </authorList>
    </citation>
    <scope>NUCLEOTIDE SEQUENCE [LARGE SCALE GENOMIC DNA]</scope>
    <source>
        <strain evidence="7">SYSU2018</strain>
    </source>
</reference>
<sequence length="313" mass="36589">MNTTKWRTLLFFREFKSKVIDNDVTFAAQLSFDRIQMIETLAKYWDGPISLTLYLTDPELEQAIEFVDSSEMLQDRTNIAYHAVFKDGEYYPINLLRNIGLQNIETPYVFLADIDFIPMKDLYNVLRKHIKSMKNMDKKALVIPAFETQRYRSRIPKNKKQLLSMLATKALMPFRQDVWAVGHSPTNYTKWKTATSAYNVEWKPDFEPYVVVKNTVVEYDPTFMGFGWNKVSHIMELNAQGYEFIVLPDAFIIHKAHAPSFDIAKFRTSPIYRMCLQNLKDNFITKLNKKYEKSFSDKNNDGDSVTNFLAKAN</sequence>
<keyword evidence="2" id="KW-0812">Transmembrane</keyword>
<accession>A0ABD2MI34</accession>
<keyword evidence="3" id="KW-0735">Signal-anchor</keyword>
<proteinExistence type="predicted"/>
<name>A0ABD2MI34_9CUCU</name>
<dbReference type="Pfam" id="PF13896">
    <property type="entry name" value="Glyco_transf_49"/>
    <property type="match status" value="1"/>
</dbReference>
<comment type="subcellular location">
    <subcellularLocation>
        <location evidence="1">Membrane</location>
        <topology evidence="1">Single-pass type II membrane protein</topology>
    </subcellularLocation>
</comment>
<dbReference type="PANTHER" id="PTHR12270:SF25">
    <property type="entry name" value="GLYCOSYLTRANSFERASE-LIKE PROTEIN LARGE"/>
    <property type="match status" value="1"/>
</dbReference>